<evidence type="ECO:0000313" key="3">
    <source>
        <dbReference type="EMBL" id="RYU15652.1"/>
    </source>
</evidence>
<dbReference type="OrthoDB" id="8455333at2"/>
<keyword evidence="1" id="KW-0812">Transmembrane</keyword>
<evidence type="ECO:0000256" key="1">
    <source>
        <dbReference type="SAM" id="Phobius"/>
    </source>
</evidence>
<feature type="transmembrane region" description="Helical" evidence="1">
    <location>
        <begin position="107"/>
        <end position="140"/>
    </location>
</feature>
<dbReference type="EMBL" id="SDPU01000001">
    <property type="protein sequence ID" value="RYU15652.1"/>
    <property type="molecule type" value="Genomic_DNA"/>
</dbReference>
<keyword evidence="1" id="KW-0472">Membrane</keyword>
<proteinExistence type="predicted"/>
<gene>
    <name evidence="3" type="ORF">ETU37_00600</name>
</gene>
<feature type="domain" description="DUF1468" evidence="2">
    <location>
        <begin position="31"/>
        <end position="174"/>
    </location>
</feature>
<protein>
    <submittedName>
        <fullName evidence="3">Tripartite tricarboxylate transporter TctB family protein</fullName>
    </submittedName>
</protein>
<feature type="transmembrane region" description="Helical" evidence="1">
    <location>
        <begin position="27"/>
        <end position="47"/>
    </location>
</feature>
<dbReference type="InterPro" id="IPR009936">
    <property type="entry name" value="DUF1468"/>
</dbReference>
<keyword evidence="1" id="KW-1133">Transmembrane helix</keyword>
<dbReference type="RefSeq" id="WP_129984935.1">
    <property type="nucleotide sequence ID" value="NZ_SDPU01000001.1"/>
</dbReference>
<dbReference type="AlphaFoldDB" id="A0A4Q5JA71"/>
<evidence type="ECO:0000259" key="2">
    <source>
        <dbReference type="Pfam" id="PF07331"/>
    </source>
</evidence>
<feature type="transmembrane region" description="Helical" evidence="1">
    <location>
        <begin position="59"/>
        <end position="80"/>
    </location>
</feature>
<comment type="caution">
    <text evidence="3">The sequence shown here is derived from an EMBL/GenBank/DDBJ whole genome shotgun (WGS) entry which is preliminary data.</text>
</comment>
<organism evidence="3 4">
    <name type="scientific">Nocardioides iriomotensis</name>
    <dbReference type="NCBI Taxonomy" id="715784"/>
    <lineage>
        <taxon>Bacteria</taxon>
        <taxon>Bacillati</taxon>
        <taxon>Actinomycetota</taxon>
        <taxon>Actinomycetes</taxon>
        <taxon>Propionibacteriales</taxon>
        <taxon>Nocardioidaceae</taxon>
        <taxon>Nocardioides</taxon>
    </lineage>
</organism>
<name>A0A4Q5JA71_9ACTN</name>
<sequence length="181" mass="19193">MTAVHANATTGARSTGRAPGWVRPKTVFLTALLVVLAVYTEMAFALEWRTAAGRIGPGFFPRIVGITGLALTLWSLVAAVRAPAAEDEVVALEDEVGDADLGKHPRLLALMVLASLVFLVTLVSLGAIVSSAVFLLAMLFLLNRQHLLLNIAVALGLPLALYLLFQTLLNAGLPEGVLPRF</sequence>
<dbReference type="Pfam" id="PF07331">
    <property type="entry name" value="TctB"/>
    <property type="match status" value="1"/>
</dbReference>
<evidence type="ECO:0000313" key="4">
    <source>
        <dbReference type="Proteomes" id="UP000291189"/>
    </source>
</evidence>
<accession>A0A4Q5JA71</accession>
<keyword evidence="4" id="KW-1185">Reference proteome</keyword>
<feature type="transmembrane region" description="Helical" evidence="1">
    <location>
        <begin position="147"/>
        <end position="165"/>
    </location>
</feature>
<reference evidence="3 4" key="1">
    <citation type="submission" date="2019-01" db="EMBL/GenBank/DDBJ databases">
        <title>Nocardioides guangzhouensis sp. nov., an actinobacterium isolated from soil.</title>
        <authorList>
            <person name="Fu Y."/>
            <person name="Cai Y."/>
            <person name="Lin Z."/>
            <person name="Chen P."/>
        </authorList>
    </citation>
    <scope>NUCLEOTIDE SEQUENCE [LARGE SCALE GENOMIC DNA]</scope>
    <source>
        <strain evidence="3 4">NBRC 105384</strain>
    </source>
</reference>
<dbReference type="Proteomes" id="UP000291189">
    <property type="component" value="Unassembled WGS sequence"/>
</dbReference>